<dbReference type="AlphaFoldDB" id="A0ABD2YWG4"/>
<dbReference type="PROSITE" id="PS51257">
    <property type="entry name" value="PROKAR_LIPOPROTEIN"/>
    <property type="match status" value="1"/>
</dbReference>
<evidence type="ECO:0000313" key="1">
    <source>
        <dbReference type="EMBL" id="KAL3510167.1"/>
    </source>
</evidence>
<accession>A0ABD2YWG4</accession>
<proteinExistence type="predicted"/>
<evidence type="ECO:0000313" key="2">
    <source>
        <dbReference type="Proteomes" id="UP001630127"/>
    </source>
</evidence>
<reference evidence="1 2" key="1">
    <citation type="submission" date="2024-11" db="EMBL/GenBank/DDBJ databases">
        <title>A near-complete genome assembly of Cinchona calisaya.</title>
        <authorList>
            <person name="Lian D.C."/>
            <person name="Zhao X.W."/>
            <person name="Wei L."/>
        </authorList>
    </citation>
    <scope>NUCLEOTIDE SEQUENCE [LARGE SCALE GENOMIC DNA]</scope>
    <source>
        <tissue evidence="1">Nenye</tissue>
    </source>
</reference>
<name>A0ABD2YWG4_9GENT</name>
<protein>
    <recommendedName>
        <fullName evidence="3">RNase H type-1 domain-containing protein</fullName>
    </recommendedName>
</protein>
<keyword evidence="2" id="KW-1185">Reference proteome</keyword>
<dbReference type="EMBL" id="JBJUIK010000012">
    <property type="protein sequence ID" value="KAL3510167.1"/>
    <property type="molecule type" value="Genomic_DNA"/>
</dbReference>
<evidence type="ECO:0008006" key="3">
    <source>
        <dbReference type="Google" id="ProtNLM"/>
    </source>
</evidence>
<sequence length="114" mass="12679">MFGRKKHDPLMLCSFAANWLTSCQDAIRTELQPRKQVSQAKWIGVQESVLKVSFAGSNPELAECLAAREVVRLMQDDVQGSFILERDATNVITTLGVQMDDLAEVGIVVEEVKQ</sequence>
<comment type="caution">
    <text evidence="1">The sequence shown here is derived from an EMBL/GenBank/DDBJ whole genome shotgun (WGS) entry which is preliminary data.</text>
</comment>
<dbReference type="Proteomes" id="UP001630127">
    <property type="component" value="Unassembled WGS sequence"/>
</dbReference>
<gene>
    <name evidence="1" type="ORF">ACH5RR_029568</name>
</gene>
<organism evidence="1 2">
    <name type="scientific">Cinchona calisaya</name>
    <dbReference type="NCBI Taxonomy" id="153742"/>
    <lineage>
        <taxon>Eukaryota</taxon>
        <taxon>Viridiplantae</taxon>
        <taxon>Streptophyta</taxon>
        <taxon>Embryophyta</taxon>
        <taxon>Tracheophyta</taxon>
        <taxon>Spermatophyta</taxon>
        <taxon>Magnoliopsida</taxon>
        <taxon>eudicotyledons</taxon>
        <taxon>Gunneridae</taxon>
        <taxon>Pentapetalae</taxon>
        <taxon>asterids</taxon>
        <taxon>lamiids</taxon>
        <taxon>Gentianales</taxon>
        <taxon>Rubiaceae</taxon>
        <taxon>Cinchonoideae</taxon>
        <taxon>Cinchoneae</taxon>
        <taxon>Cinchona</taxon>
    </lineage>
</organism>